<reference evidence="1 2" key="1">
    <citation type="submission" date="2019-07" db="EMBL/GenBank/DDBJ databases">
        <title>De Novo Assembly of kiwifruit Actinidia rufa.</title>
        <authorList>
            <person name="Sugita-Konishi S."/>
            <person name="Sato K."/>
            <person name="Mori E."/>
            <person name="Abe Y."/>
            <person name="Kisaki G."/>
            <person name="Hamano K."/>
            <person name="Suezawa K."/>
            <person name="Otani M."/>
            <person name="Fukuda T."/>
            <person name="Manabe T."/>
            <person name="Gomi K."/>
            <person name="Tabuchi M."/>
            <person name="Akimitsu K."/>
            <person name="Kataoka I."/>
        </authorList>
    </citation>
    <scope>NUCLEOTIDE SEQUENCE [LARGE SCALE GENOMIC DNA]</scope>
    <source>
        <strain evidence="2">cv. Fuchu</strain>
    </source>
</reference>
<comment type="caution">
    <text evidence="1">The sequence shown here is derived from an EMBL/GenBank/DDBJ whole genome shotgun (WGS) entry which is preliminary data.</text>
</comment>
<evidence type="ECO:0000313" key="1">
    <source>
        <dbReference type="EMBL" id="GFZ08670.1"/>
    </source>
</evidence>
<dbReference type="AlphaFoldDB" id="A0A7J0GCZ5"/>
<dbReference type="EMBL" id="BJWL01000020">
    <property type="protein sequence ID" value="GFZ08670.1"/>
    <property type="molecule type" value="Genomic_DNA"/>
</dbReference>
<accession>A0A7J0GCZ5</accession>
<name>A0A7J0GCZ5_9ERIC</name>
<proteinExistence type="predicted"/>
<sequence>MGDPMQTGRSGVSGTFRCSILRKGILILTWCLKNIGAKRQVAGFSTILNCLKPDRASDLESVTIWGGLPLVGKSEVPQVPLEPRIHAGHAFAEHTGGAAIPDQGASPIVCDYHRLPAHILDLMDHPFWLPSNEAGGNRSNYVLEGHPPTISWIASPRVASSTLALFDNPRGSLWVCRGAIQDGEQVEDAGSDGVPIAGAIALERASGYEHLAVLPPS</sequence>
<dbReference type="Proteomes" id="UP000585474">
    <property type="component" value="Unassembled WGS sequence"/>
</dbReference>
<organism evidence="1 2">
    <name type="scientific">Actinidia rufa</name>
    <dbReference type="NCBI Taxonomy" id="165716"/>
    <lineage>
        <taxon>Eukaryota</taxon>
        <taxon>Viridiplantae</taxon>
        <taxon>Streptophyta</taxon>
        <taxon>Embryophyta</taxon>
        <taxon>Tracheophyta</taxon>
        <taxon>Spermatophyta</taxon>
        <taxon>Magnoliopsida</taxon>
        <taxon>eudicotyledons</taxon>
        <taxon>Gunneridae</taxon>
        <taxon>Pentapetalae</taxon>
        <taxon>asterids</taxon>
        <taxon>Ericales</taxon>
        <taxon>Actinidiaceae</taxon>
        <taxon>Actinidia</taxon>
    </lineage>
</organism>
<protein>
    <submittedName>
        <fullName evidence="1">Uncharacterized protein</fullName>
    </submittedName>
</protein>
<gene>
    <name evidence="1" type="ORF">Acr_20g0004780</name>
</gene>
<evidence type="ECO:0000313" key="2">
    <source>
        <dbReference type="Proteomes" id="UP000585474"/>
    </source>
</evidence>
<keyword evidence="2" id="KW-1185">Reference proteome</keyword>